<evidence type="ECO:0000313" key="3">
    <source>
        <dbReference type="Proteomes" id="UP000799324"/>
    </source>
</evidence>
<dbReference type="InterPro" id="IPR029058">
    <property type="entry name" value="AB_hydrolase_fold"/>
</dbReference>
<dbReference type="PRINTS" id="PR00111">
    <property type="entry name" value="ABHYDROLASE"/>
</dbReference>
<gene>
    <name evidence="2" type="ORF">K491DRAFT_757646</name>
</gene>
<evidence type="ECO:0000259" key="1">
    <source>
        <dbReference type="Pfam" id="PF00561"/>
    </source>
</evidence>
<dbReference type="EMBL" id="MU004338">
    <property type="protein sequence ID" value="KAF2656271.1"/>
    <property type="molecule type" value="Genomic_DNA"/>
</dbReference>
<evidence type="ECO:0000313" key="2">
    <source>
        <dbReference type="EMBL" id="KAF2656271.1"/>
    </source>
</evidence>
<keyword evidence="2" id="KW-0378">Hydrolase</keyword>
<dbReference type="GO" id="GO:0016787">
    <property type="term" value="F:hydrolase activity"/>
    <property type="evidence" value="ECO:0007669"/>
    <property type="project" value="UniProtKB-KW"/>
</dbReference>
<dbReference type="PANTHER" id="PTHR43798:SF33">
    <property type="entry name" value="HYDROLASE, PUTATIVE (AFU_ORTHOLOGUE AFUA_2G14860)-RELATED"/>
    <property type="match status" value="1"/>
</dbReference>
<dbReference type="InterPro" id="IPR000639">
    <property type="entry name" value="Epox_hydrolase-like"/>
</dbReference>
<dbReference type="Gene3D" id="3.40.50.1820">
    <property type="entry name" value="alpha/beta hydrolase"/>
    <property type="match status" value="1"/>
</dbReference>
<accession>A0A6A6TAK1</accession>
<dbReference type="OrthoDB" id="408373at2759"/>
<dbReference type="Proteomes" id="UP000799324">
    <property type="component" value="Unassembled WGS sequence"/>
</dbReference>
<protein>
    <submittedName>
        <fullName evidence="2">Alpha/beta-hydrolase</fullName>
    </submittedName>
</protein>
<proteinExistence type="predicted"/>
<organism evidence="2 3">
    <name type="scientific">Lophiostoma macrostomum CBS 122681</name>
    <dbReference type="NCBI Taxonomy" id="1314788"/>
    <lineage>
        <taxon>Eukaryota</taxon>
        <taxon>Fungi</taxon>
        <taxon>Dikarya</taxon>
        <taxon>Ascomycota</taxon>
        <taxon>Pezizomycotina</taxon>
        <taxon>Dothideomycetes</taxon>
        <taxon>Pleosporomycetidae</taxon>
        <taxon>Pleosporales</taxon>
        <taxon>Lophiostomataceae</taxon>
        <taxon>Lophiostoma</taxon>
    </lineage>
</organism>
<feature type="domain" description="AB hydrolase-1" evidence="1">
    <location>
        <begin position="20"/>
        <end position="146"/>
    </location>
</feature>
<dbReference type="PRINTS" id="PR00412">
    <property type="entry name" value="EPOXHYDRLASE"/>
</dbReference>
<name>A0A6A6TAK1_9PLEO</name>
<dbReference type="SUPFAM" id="SSF53474">
    <property type="entry name" value="alpha/beta-Hydrolases"/>
    <property type="match status" value="1"/>
</dbReference>
<dbReference type="GO" id="GO:0016020">
    <property type="term" value="C:membrane"/>
    <property type="evidence" value="ECO:0007669"/>
    <property type="project" value="TreeGrafter"/>
</dbReference>
<sequence>MPFFHNDGVELFYTSEGTGPPILLLHGWACDSHDWSFQIPFLLDLGFNVIALDQRGHGRSTAPSSYSTYDLNNYAADAIALLKHLNIKSAILIGHSMGTVISSVIASTYPEYITALVLVHPIYGSAPPALPQIAQEMRANPDGARELAEDFWKGYMYKDDTPAWLKTWTLRRLVGMPLDALIGSIVCLVNVFGTVMGQTEDTKAFMQKRKGPRLVFTTLPPAEPWERVIGVEDGVDGIHPLTQGTFSHIVQHEEFNKILGDWLSARGFVVKK</sequence>
<reference evidence="2" key="1">
    <citation type="journal article" date="2020" name="Stud. Mycol.">
        <title>101 Dothideomycetes genomes: a test case for predicting lifestyles and emergence of pathogens.</title>
        <authorList>
            <person name="Haridas S."/>
            <person name="Albert R."/>
            <person name="Binder M."/>
            <person name="Bloem J."/>
            <person name="Labutti K."/>
            <person name="Salamov A."/>
            <person name="Andreopoulos B."/>
            <person name="Baker S."/>
            <person name="Barry K."/>
            <person name="Bills G."/>
            <person name="Bluhm B."/>
            <person name="Cannon C."/>
            <person name="Castanera R."/>
            <person name="Culley D."/>
            <person name="Daum C."/>
            <person name="Ezra D."/>
            <person name="Gonzalez J."/>
            <person name="Henrissat B."/>
            <person name="Kuo A."/>
            <person name="Liang C."/>
            <person name="Lipzen A."/>
            <person name="Lutzoni F."/>
            <person name="Magnuson J."/>
            <person name="Mondo S."/>
            <person name="Nolan M."/>
            <person name="Ohm R."/>
            <person name="Pangilinan J."/>
            <person name="Park H.-J."/>
            <person name="Ramirez L."/>
            <person name="Alfaro M."/>
            <person name="Sun H."/>
            <person name="Tritt A."/>
            <person name="Yoshinaga Y."/>
            <person name="Zwiers L.-H."/>
            <person name="Turgeon B."/>
            <person name="Goodwin S."/>
            <person name="Spatafora J."/>
            <person name="Crous P."/>
            <person name="Grigoriev I."/>
        </authorList>
    </citation>
    <scope>NUCLEOTIDE SEQUENCE</scope>
    <source>
        <strain evidence="2">CBS 122681</strain>
    </source>
</reference>
<dbReference type="AlphaFoldDB" id="A0A6A6TAK1"/>
<dbReference type="InterPro" id="IPR050266">
    <property type="entry name" value="AB_hydrolase_sf"/>
</dbReference>
<dbReference type="Pfam" id="PF00561">
    <property type="entry name" value="Abhydrolase_1"/>
    <property type="match status" value="1"/>
</dbReference>
<dbReference type="InterPro" id="IPR000073">
    <property type="entry name" value="AB_hydrolase_1"/>
</dbReference>
<keyword evidence="3" id="KW-1185">Reference proteome</keyword>
<dbReference type="PANTHER" id="PTHR43798">
    <property type="entry name" value="MONOACYLGLYCEROL LIPASE"/>
    <property type="match status" value="1"/>
</dbReference>